<protein>
    <submittedName>
        <fullName evidence="1">Uncharacterized protein</fullName>
    </submittedName>
</protein>
<proteinExistence type="predicted"/>
<dbReference type="InParanoid" id="A0A330L4H1"/>
<dbReference type="Proteomes" id="UP000248168">
    <property type="component" value="Unassembled WGS sequence"/>
</dbReference>
<name>A0A330L4H1_9BACT</name>
<keyword evidence="2" id="KW-1185">Reference proteome</keyword>
<evidence type="ECO:0000313" key="2">
    <source>
        <dbReference type="Proteomes" id="UP000248168"/>
    </source>
</evidence>
<evidence type="ECO:0000313" key="1">
    <source>
        <dbReference type="EMBL" id="SPP64181.1"/>
    </source>
</evidence>
<dbReference type="EMBL" id="OUNR01000002">
    <property type="protein sequence ID" value="SPP64181.1"/>
    <property type="molecule type" value="Genomic_DNA"/>
</dbReference>
<dbReference type="AlphaFoldDB" id="A0A330L4H1"/>
<dbReference type="RefSeq" id="WP_121988608.1">
    <property type="nucleotide sequence ID" value="NZ_OUNR01000002.1"/>
</dbReference>
<dbReference type="OrthoDB" id="9812280at2"/>
<organism evidence="1 2">
    <name type="scientific">Nitrospira lenta</name>
    <dbReference type="NCBI Taxonomy" id="1436998"/>
    <lineage>
        <taxon>Bacteria</taxon>
        <taxon>Pseudomonadati</taxon>
        <taxon>Nitrospirota</taxon>
        <taxon>Nitrospiria</taxon>
        <taxon>Nitrospirales</taxon>
        <taxon>Nitrospiraceae</taxon>
        <taxon>Nitrospira</taxon>
    </lineage>
</organism>
<accession>A0A330L4H1</accession>
<gene>
    <name evidence="1" type="ORF">NITLEN_100051</name>
</gene>
<sequence>MLTSGRTLVTERLVSLERTIDSLNGQLREVQWELGHTKVAPLPIRLWRNLVGSRSEQEYMSTVCNRNVRPNTKVVSHGRSRA</sequence>
<reference evidence="2" key="1">
    <citation type="submission" date="2018-04" db="EMBL/GenBank/DDBJ databases">
        <authorList>
            <person name="Lucker S."/>
            <person name="Sakoula D."/>
        </authorList>
    </citation>
    <scope>NUCLEOTIDE SEQUENCE [LARGE SCALE GENOMIC DNA]</scope>
</reference>